<comment type="caution">
    <text evidence="1">The sequence shown here is derived from an EMBL/GenBank/DDBJ whole genome shotgun (WGS) entry which is preliminary data.</text>
</comment>
<protein>
    <submittedName>
        <fullName evidence="1">16451_t:CDS:1</fullName>
    </submittedName>
</protein>
<dbReference type="EMBL" id="CAJVPT010025093">
    <property type="protein sequence ID" value="CAG8673498.1"/>
    <property type="molecule type" value="Genomic_DNA"/>
</dbReference>
<gene>
    <name evidence="1" type="ORF">ACOLOM_LOCUS9043</name>
</gene>
<evidence type="ECO:0000313" key="2">
    <source>
        <dbReference type="Proteomes" id="UP000789525"/>
    </source>
</evidence>
<evidence type="ECO:0000313" key="1">
    <source>
        <dbReference type="EMBL" id="CAG8673498.1"/>
    </source>
</evidence>
<sequence length="379" mass="43098">MQSPTKTEFTSKATKPAHGSKPVFKEKFVEIYEKFFKGNDPSTESPNFWSELFLLRVNSAYLTKLIAETSQEKLLTIKNNISKIFLKSIEALKEENSKRRMNAIETLCVLLQGIFDKRFNNFSFEVINLLTGLNNADIIFPKLVDGIYSLMKDGESVEIKCEALRLAIVVVCGNNNINQNSINEYFMKNEIFDPLLKMIITPEVSHVAYDAIMLLGILVNYNKHESKNPYLSKISEIRDELIFQKIMKTIAVTCLKCRNEYIDIQDDDETNKYTVTSVLSYVGVLLPWGGNGSARRKTGDLDPELSFGQLPSTDVAILLIFYDLVNNNKKFVAHIAKSITERGLNVEVNPDDNNDPAAYDNLFYEIVRSDEVFKKLHGI</sequence>
<reference evidence="1" key="1">
    <citation type="submission" date="2021-06" db="EMBL/GenBank/DDBJ databases">
        <authorList>
            <person name="Kallberg Y."/>
            <person name="Tangrot J."/>
            <person name="Rosling A."/>
        </authorList>
    </citation>
    <scope>NUCLEOTIDE SEQUENCE</scope>
    <source>
        <strain evidence="1">CL356</strain>
    </source>
</reference>
<accession>A0ACA9NXZ0</accession>
<feature type="non-terminal residue" evidence="1">
    <location>
        <position position="379"/>
    </location>
</feature>
<dbReference type="Proteomes" id="UP000789525">
    <property type="component" value="Unassembled WGS sequence"/>
</dbReference>
<name>A0ACA9NXZ0_9GLOM</name>
<organism evidence="1 2">
    <name type="scientific">Acaulospora colombiana</name>
    <dbReference type="NCBI Taxonomy" id="27376"/>
    <lineage>
        <taxon>Eukaryota</taxon>
        <taxon>Fungi</taxon>
        <taxon>Fungi incertae sedis</taxon>
        <taxon>Mucoromycota</taxon>
        <taxon>Glomeromycotina</taxon>
        <taxon>Glomeromycetes</taxon>
        <taxon>Diversisporales</taxon>
        <taxon>Acaulosporaceae</taxon>
        <taxon>Acaulospora</taxon>
    </lineage>
</organism>
<proteinExistence type="predicted"/>
<keyword evidence="2" id="KW-1185">Reference proteome</keyword>